<comment type="subcellular location">
    <subcellularLocation>
        <location evidence="10">Cell membrane</location>
        <topology evidence="10">Peripheral membrane protein</topology>
    </subcellularLocation>
    <subcellularLocation>
        <location evidence="2">Membrane</location>
        <topology evidence="2">Peripheral membrane protein</topology>
    </subcellularLocation>
</comment>
<dbReference type="InterPro" id="IPR000131">
    <property type="entry name" value="ATP_synth_F1_gsu"/>
</dbReference>
<keyword evidence="4 10" id="KW-0813">Transport</keyword>
<dbReference type="GO" id="GO:0005524">
    <property type="term" value="F:ATP binding"/>
    <property type="evidence" value="ECO:0007669"/>
    <property type="project" value="UniProtKB-UniRule"/>
</dbReference>
<keyword evidence="7 10" id="KW-0472">Membrane</keyword>
<evidence type="ECO:0000256" key="4">
    <source>
        <dbReference type="ARBA" id="ARBA00022448"/>
    </source>
</evidence>
<evidence type="ECO:0000256" key="2">
    <source>
        <dbReference type="ARBA" id="ARBA00004170"/>
    </source>
</evidence>
<comment type="caution">
    <text evidence="11">The sequence shown here is derived from an EMBL/GenBank/DDBJ whole genome shotgun (WGS) entry which is preliminary data.</text>
</comment>
<proteinExistence type="inferred from homology"/>
<comment type="similarity">
    <text evidence="3 10">Belongs to the ATPase gamma chain family.</text>
</comment>
<dbReference type="CDD" id="cd12151">
    <property type="entry name" value="F1-ATPase_gamma"/>
    <property type="match status" value="1"/>
</dbReference>
<dbReference type="NCBIfam" id="TIGR01146">
    <property type="entry name" value="ATPsyn_F1gamma"/>
    <property type="match status" value="1"/>
</dbReference>
<protein>
    <recommendedName>
        <fullName evidence="10">ATP synthase gamma chain</fullName>
    </recommendedName>
    <alternativeName>
        <fullName evidence="10">ATP synthase F1 sector gamma subunit</fullName>
    </alternativeName>
    <alternativeName>
        <fullName evidence="10">F-ATPase gamma subunit</fullName>
    </alternativeName>
</protein>
<dbReference type="EMBL" id="LVWB01000006">
    <property type="protein sequence ID" value="ONI59998.1"/>
    <property type="molecule type" value="Genomic_DNA"/>
</dbReference>
<dbReference type="Gene3D" id="3.40.1380.10">
    <property type="match status" value="1"/>
</dbReference>
<dbReference type="GO" id="GO:0045259">
    <property type="term" value="C:proton-transporting ATP synthase complex"/>
    <property type="evidence" value="ECO:0007669"/>
    <property type="project" value="UniProtKB-KW"/>
</dbReference>
<sequence>MASLKELKNRIHSVKETQKITEAMQLVSVTKLRRAKEAIQNASLYQSHIRDFFIKCAVDEFSLEDLSPLIRGTGRSEVYLFIVCTAEKGLCGGFNSQIIRFSREHIRRVIADNKQVKILTIGRKGYEGLYKEFSSMIIDSVELPSKKEIDFAQAHNIAQKVISLFTSNVFDVCFCIHSEFKSIIQQIPIISKIIPVDFVRNYKDRKEENLSIYHYESTVYSVLEKILFQSISAQIFWALLENKASEIGARITAMDNATRNAGRMVEHLILSYNRQRQMRITTDLIEIIAGAEAV</sequence>
<dbReference type="OrthoDB" id="9812769at2"/>
<comment type="function">
    <text evidence="1 10">Produces ATP from ADP in the presence of a proton gradient across the membrane. The gamma chain is believed to be important in regulating ATPase activity and the flow of protons through the CF(0) complex.</text>
</comment>
<dbReference type="PANTHER" id="PTHR11693:SF22">
    <property type="entry name" value="ATP SYNTHASE SUBUNIT GAMMA, MITOCHONDRIAL"/>
    <property type="match status" value="1"/>
</dbReference>
<reference evidence="11 12" key="1">
    <citation type="journal article" date="2017" name="PLoS ONE">
        <title>Genomic sequence of 'Candidatus Liberibacter solanacearum' haplotype C and its comparison with haplotype A and B genomes.</title>
        <authorList>
            <person name="Wang J."/>
            <person name="Haapalainen M."/>
            <person name="Schott T."/>
            <person name="Thompson S.M."/>
            <person name="Smith G.R."/>
            <person name="Nissinen A.I."/>
            <person name="Pirhonen M."/>
        </authorList>
    </citation>
    <scope>NUCLEOTIDE SEQUENCE [LARGE SCALE GENOMIC DNA]</scope>
    <source>
        <strain evidence="11 12">FIN111</strain>
    </source>
</reference>
<gene>
    <name evidence="10" type="primary">atpG</name>
    <name evidence="11" type="ORF">AYO25_01640</name>
</gene>
<keyword evidence="10" id="KW-1003">Cell membrane</keyword>
<dbReference type="HAMAP" id="MF_00815">
    <property type="entry name" value="ATP_synth_gamma_bact"/>
    <property type="match status" value="1"/>
</dbReference>
<evidence type="ECO:0000256" key="9">
    <source>
        <dbReference type="ARBA" id="ARBA00023310"/>
    </source>
</evidence>
<accession>A0A1V2N8H0</accession>
<keyword evidence="6 10" id="KW-0406">Ion transport</keyword>
<dbReference type="PANTHER" id="PTHR11693">
    <property type="entry name" value="ATP SYNTHASE GAMMA CHAIN"/>
    <property type="match status" value="1"/>
</dbReference>
<evidence type="ECO:0000256" key="5">
    <source>
        <dbReference type="ARBA" id="ARBA00022781"/>
    </source>
</evidence>
<dbReference type="GO" id="GO:0042777">
    <property type="term" value="P:proton motive force-driven plasma membrane ATP synthesis"/>
    <property type="evidence" value="ECO:0007669"/>
    <property type="project" value="UniProtKB-UniRule"/>
</dbReference>
<evidence type="ECO:0000256" key="7">
    <source>
        <dbReference type="ARBA" id="ARBA00023136"/>
    </source>
</evidence>
<name>A0A1V2N8H0_9HYPH</name>
<dbReference type="AlphaFoldDB" id="A0A1V2N8H0"/>
<dbReference type="PRINTS" id="PR00126">
    <property type="entry name" value="ATPASEGAMMA"/>
</dbReference>
<evidence type="ECO:0000256" key="10">
    <source>
        <dbReference type="HAMAP-Rule" id="MF_00815"/>
    </source>
</evidence>
<comment type="subunit">
    <text evidence="10">F-type ATPases have 2 components, CF(1) - the catalytic core - and CF(0) - the membrane proton channel. CF(1) has five subunits: alpha(3), beta(3), gamma(1), delta(1), epsilon(1). CF(0) has three main subunits: a, b and c.</text>
</comment>
<organism evidence="11 12">
    <name type="scientific">Candidatus Liberibacter solanacearum</name>
    <dbReference type="NCBI Taxonomy" id="556287"/>
    <lineage>
        <taxon>Bacteria</taxon>
        <taxon>Pseudomonadati</taxon>
        <taxon>Pseudomonadota</taxon>
        <taxon>Alphaproteobacteria</taxon>
        <taxon>Hyphomicrobiales</taxon>
        <taxon>Rhizobiaceae</taxon>
        <taxon>Liberibacter</taxon>
    </lineage>
</organism>
<dbReference type="Proteomes" id="UP000189542">
    <property type="component" value="Unassembled WGS sequence"/>
</dbReference>
<dbReference type="SUPFAM" id="SSF52943">
    <property type="entry name" value="ATP synthase (F1-ATPase), gamma subunit"/>
    <property type="match status" value="1"/>
</dbReference>
<dbReference type="Gene3D" id="1.10.287.80">
    <property type="entry name" value="ATP synthase, gamma subunit, helix hairpin domain"/>
    <property type="match status" value="1"/>
</dbReference>
<dbReference type="GO" id="GO:0046933">
    <property type="term" value="F:proton-transporting ATP synthase activity, rotational mechanism"/>
    <property type="evidence" value="ECO:0007669"/>
    <property type="project" value="UniProtKB-UniRule"/>
</dbReference>
<evidence type="ECO:0000256" key="8">
    <source>
        <dbReference type="ARBA" id="ARBA00023196"/>
    </source>
</evidence>
<evidence type="ECO:0000256" key="1">
    <source>
        <dbReference type="ARBA" id="ARBA00003456"/>
    </source>
</evidence>
<dbReference type="RefSeq" id="WP_076969075.1">
    <property type="nucleotide sequence ID" value="NZ_LVWB01000006.1"/>
</dbReference>
<dbReference type="Pfam" id="PF00231">
    <property type="entry name" value="ATP-synt"/>
    <property type="match status" value="1"/>
</dbReference>
<dbReference type="GO" id="GO:0005886">
    <property type="term" value="C:plasma membrane"/>
    <property type="evidence" value="ECO:0007669"/>
    <property type="project" value="UniProtKB-SubCell"/>
</dbReference>
<keyword evidence="9 10" id="KW-0066">ATP synthesis</keyword>
<evidence type="ECO:0000256" key="3">
    <source>
        <dbReference type="ARBA" id="ARBA00007681"/>
    </source>
</evidence>
<dbReference type="NCBIfam" id="NF004146">
    <property type="entry name" value="PRK05621.1-4"/>
    <property type="match status" value="1"/>
</dbReference>
<evidence type="ECO:0000313" key="11">
    <source>
        <dbReference type="EMBL" id="ONI59998.1"/>
    </source>
</evidence>
<keyword evidence="5 10" id="KW-0375">Hydrogen ion transport</keyword>
<keyword evidence="8 10" id="KW-0139">CF(1)</keyword>
<evidence type="ECO:0000256" key="6">
    <source>
        <dbReference type="ARBA" id="ARBA00023065"/>
    </source>
</evidence>
<dbReference type="InterPro" id="IPR035968">
    <property type="entry name" value="ATP_synth_F1_ATPase_gsu"/>
</dbReference>
<evidence type="ECO:0000313" key="12">
    <source>
        <dbReference type="Proteomes" id="UP000189542"/>
    </source>
</evidence>